<organism evidence="1 2">
    <name type="scientific">Microvirga aerilata</name>
    <dbReference type="NCBI Taxonomy" id="670292"/>
    <lineage>
        <taxon>Bacteria</taxon>
        <taxon>Pseudomonadati</taxon>
        <taxon>Pseudomonadota</taxon>
        <taxon>Alphaproteobacteria</taxon>
        <taxon>Hyphomicrobiales</taxon>
        <taxon>Methylobacteriaceae</taxon>
        <taxon>Microvirga</taxon>
    </lineage>
</organism>
<dbReference type="AlphaFoldDB" id="A0A937D1W3"/>
<dbReference type="EMBL" id="JAEQMY010000038">
    <property type="protein sequence ID" value="MBL0406322.1"/>
    <property type="molecule type" value="Genomic_DNA"/>
</dbReference>
<dbReference type="Gene3D" id="3.40.50.720">
    <property type="entry name" value="NAD(P)-binding Rossmann-like Domain"/>
    <property type="match status" value="1"/>
</dbReference>
<reference evidence="1" key="1">
    <citation type="submission" date="2021-01" db="EMBL/GenBank/DDBJ databases">
        <title>Microvirga sp.</title>
        <authorList>
            <person name="Kim M.K."/>
        </authorList>
    </citation>
    <scope>NUCLEOTIDE SEQUENCE</scope>
    <source>
        <strain evidence="1">5420S-16</strain>
    </source>
</reference>
<proteinExistence type="predicted"/>
<comment type="caution">
    <text evidence="1">The sequence shown here is derived from an EMBL/GenBank/DDBJ whole genome shotgun (WGS) entry which is preliminary data.</text>
</comment>
<gene>
    <name evidence="1" type="ORF">JKG68_20395</name>
</gene>
<accession>A0A937D1W3</accession>
<protein>
    <submittedName>
        <fullName evidence="1">Uncharacterized protein</fullName>
    </submittedName>
</protein>
<name>A0A937D1W3_9HYPH</name>
<evidence type="ECO:0000313" key="2">
    <source>
        <dbReference type="Proteomes" id="UP000605848"/>
    </source>
</evidence>
<evidence type="ECO:0000313" key="1">
    <source>
        <dbReference type="EMBL" id="MBL0406322.1"/>
    </source>
</evidence>
<sequence>MTVAINESGQASSANFVDFGHHTFYLDKQTGKTGVLNRGEFPPIALGLSAYMAKNIPNRRLSFTTIISQVVPSIEV</sequence>
<keyword evidence="2" id="KW-1185">Reference proteome</keyword>
<dbReference type="RefSeq" id="WP_202063192.1">
    <property type="nucleotide sequence ID" value="NZ_JAEQMY010000038.1"/>
</dbReference>
<dbReference type="Proteomes" id="UP000605848">
    <property type="component" value="Unassembled WGS sequence"/>
</dbReference>